<feature type="compositionally biased region" description="Polar residues" evidence="2">
    <location>
        <begin position="104"/>
        <end position="119"/>
    </location>
</feature>
<gene>
    <name evidence="3" type="ORF">J3R30DRAFT_625190</name>
</gene>
<protein>
    <submittedName>
        <fullName evidence="3">Uncharacterized protein</fullName>
    </submittedName>
</protein>
<accession>A0A9W9A6V7</accession>
<feature type="compositionally biased region" description="Polar residues" evidence="2">
    <location>
        <begin position="132"/>
        <end position="148"/>
    </location>
</feature>
<feature type="coiled-coil region" evidence="1">
    <location>
        <begin position="19"/>
        <end position="46"/>
    </location>
</feature>
<dbReference type="EMBL" id="JAOTPV010000015">
    <property type="protein sequence ID" value="KAJ4474932.1"/>
    <property type="molecule type" value="Genomic_DNA"/>
</dbReference>
<dbReference type="AlphaFoldDB" id="A0A9W9A6V7"/>
<dbReference type="OrthoDB" id="2442602at2759"/>
<name>A0A9W9A6V7_9AGAR</name>
<proteinExistence type="predicted"/>
<evidence type="ECO:0000256" key="1">
    <source>
        <dbReference type="SAM" id="Coils"/>
    </source>
</evidence>
<organism evidence="3 4">
    <name type="scientific">Lentinula aciculospora</name>
    <dbReference type="NCBI Taxonomy" id="153920"/>
    <lineage>
        <taxon>Eukaryota</taxon>
        <taxon>Fungi</taxon>
        <taxon>Dikarya</taxon>
        <taxon>Basidiomycota</taxon>
        <taxon>Agaricomycotina</taxon>
        <taxon>Agaricomycetes</taxon>
        <taxon>Agaricomycetidae</taxon>
        <taxon>Agaricales</taxon>
        <taxon>Marasmiineae</taxon>
        <taxon>Omphalotaceae</taxon>
        <taxon>Lentinula</taxon>
    </lineage>
</organism>
<feature type="compositionally biased region" description="Basic and acidic residues" evidence="2">
    <location>
        <begin position="89"/>
        <end position="103"/>
    </location>
</feature>
<dbReference type="Proteomes" id="UP001150266">
    <property type="component" value="Unassembled WGS sequence"/>
</dbReference>
<evidence type="ECO:0000256" key="2">
    <source>
        <dbReference type="SAM" id="MobiDB-lite"/>
    </source>
</evidence>
<keyword evidence="4" id="KW-1185">Reference proteome</keyword>
<feature type="region of interest" description="Disordered" evidence="2">
    <location>
        <begin position="89"/>
        <end position="148"/>
    </location>
</feature>
<sequence length="148" mass="17106">MDPRFTALRSKYEHVITQQQNYHRDLEAANAKTKKMQEEIDLLLEALMTTTPPAPSIVYLDIPTERNMHYSRPHGMEHILETSREKLNYFVPRDHPTDHENSRSTHTQANGETNGNPTNGVRRHSVEPESELNPNYMSRESNGRIPNS</sequence>
<comment type="caution">
    <text evidence="3">The sequence shown here is derived from an EMBL/GenBank/DDBJ whole genome shotgun (WGS) entry which is preliminary data.</text>
</comment>
<evidence type="ECO:0000313" key="3">
    <source>
        <dbReference type="EMBL" id="KAJ4474932.1"/>
    </source>
</evidence>
<reference evidence="3" key="1">
    <citation type="submission" date="2022-08" db="EMBL/GenBank/DDBJ databases">
        <title>A Global Phylogenomic Analysis of the Shiitake Genus Lentinula.</title>
        <authorList>
            <consortium name="DOE Joint Genome Institute"/>
            <person name="Sierra-Patev S."/>
            <person name="Min B."/>
            <person name="Naranjo-Ortiz M."/>
            <person name="Looney B."/>
            <person name="Konkel Z."/>
            <person name="Slot J.C."/>
            <person name="Sakamoto Y."/>
            <person name="Steenwyk J.L."/>
            <person name="Rokas A."/>
            <person name="Carro J."/>
            <person name="Camarero S."/>
            <person name="Ferreira P."/>
            <person name="Molpeceres G."/>
            <person name="Ruiz-Duenas F.J."/>
            <person name="Serrano A."/>
            <person name="Henrissat B."/>
            <person name="Drula E."/>
            <person name="Hughes K.W."/>
            <person name="Mata J.L."/>
            <person name="Ishikawa N.K."/>
            <person name="Vargas-Isla R."/>
            <person name="Ushijima S."/>
            <person name="Smith C.A."/>
            <person name="Ahrendt S."/>
            <person name="Andreopoulos W."/>
            <person name="He G."/>
            <person name="Labutti K."/>
            <person name="Lipzen A."/>
            <person name="Ng V."/>
            <person name="Riley R."/>
            <person name="Sandor L."/>
            <person name="Barry K."/>
            <person name="Martinez A.T."/>
            <person name="Xiao Y."/>
            <person name="Gibbons J.G."/>
            <person name="Terashima K."/>
            <person name="Grigoriev I.V."/>
            <person name="Hibbett D.S."/>
        </authorList>
    </citation>
    <scope>NUCLEOTIDE SEQUENCE</scope>
    <source>
        <strain evidence="3">JLM2183</strain>
    </source>
</reference>
<evidence type="ECO:0000313" key="4">
    <source>
        <dbReference type="Proteomes" id="UP001150266"/>
    </source>
</evidence>
<keyword evidence="1" id="KW-0175">Coiled coil</keyword>